<evidence type="ECO:0000259" key="6">
    <source>
        <dbReference type="PROSITE" id="PS50011"/>
    </source>
</evidence>
<feature type="domain" description="Protein kinase" evidence="6">
    <location>
        <begin position="335"/>
        <end position="600"/>
    </location>
</feature>
<accession>A0A8H4FM00</accession>
<dbReference type="Gene3D" id="1.10.510.10">
    <property type="entry name" value="Transferase(Phosphotransferase) domain 1"/>
    <property type="match status" value="1"/>
</dbReference>
<feature type="compositionally biased region" description="Basic and acidic residues" evidence="5">
    <location>
        <begin position="17"/>
        <end position="33"/>
    </location>
</feature>
<keyword evidence="4" id="KW-0067">ATP-binding</keyword>
<evidence type="ECO:0000313" key="7">
    <source>
        <dbReference type="EMBL" id="KAF3805834.1"/>
    </source>
</evidence>
<dbReference type="EMBL" id="WVTB01000039">
    <property type="protein sequence ID" value="KAF3805834.1"/>
    <property type="molecule type" value="Genomic_DNA"/>
</dbReference>
<reference evidence="7" key="2">
    <citation type="submission" date="2020-03" db="EMBL/GenBank/DDBJ databases">
        <authorList>
            <person name="Fu F.-F."/>
            <person name="Chen J."/>
        </authorList>
    </citation>
    <scope>NUCLEOTIDE SEQUENCE</scope>
    <source>
        <strain evidence="7">Lc1</strain>
    </source>
</reference>
<dbReference type="PANTHER" id="PTHR43289:SF6">
    <property type="entry name" value="SERINE_THREONINE-PROTEIN KINASE NEKL-3"/>
    <property type="match status" value="1"/>
</dbReference>
<dbReference type="Proteomes" id="UP000613401">
    <property type="component" value="Unassembled WGS sequence"/>
</dbReference>
<name>A0A8H4FM00_COLGL</name>
<evidence type="ECO:0000256" key="5">
    <source>
        <dbReference type="SAM" id="MobiDB-lite"/>
    </source>
</evidence>
<gene>
    <name evidence="7" type="ORF">GCG54_00015390</name>
</gene>
<dbReference type="SUPFAM" id="SSF56112">
    <property type="entry name" value="Protein kinase-like (PK-like)"/>
    <property type="match status" value="1"/>
</dbReference>
<proteinExistence type="predicted"/>
<feature type="compositionally biased region" description="Polar residues" evidence="5">
    <location>
        <begin position="1"/>
        <end position="13"/>
    </location>
</feature>
<dbReference type="PROSITE" id="PS50011">
    <property type="entry name" value="PROTEIN_KINASE_DOM"/>
    <property type="match status" value="1"/>
</dbReference>
<keyword evidence="1" id="KW-0808">Transferase</keyword>
<keyword evidence="2" id="KW-0547">Nucleotide-binding</keyword>
<reference evidence="7" key="1">
    <citation type="journal article" date="2020" name="Phytopathology">
        <title>Genome sequence and comparative analysis of Colletotrichum gloeosporioides isolated from Liriodendron leaves.</title>
        <authorList>
            <person name="Fu F.F."/>
            <person name="Hao Z."/>
            <person name="Wang P."/>
            <person name="Lu Y."/>
            <person name="Xue L.J."/>
            <person name="Wei G."/>
            <person name="Tian Y."/>
            <person name="Baishi H."/>
            <person name="Xu H."/>
            <person name="Shi J."/>
            <person name="Cheng T."/>
            <person name="Wang G."/>
            <person name="Yi Y."/>
            <person name="Chen J."/>
        </authorList>
    </citation>
    <scope>NUCLEOTIDE SEQUENCE</scope>
    <source>
        <strain evidence="7">Lc1</strain>
    </source>
</reference>
<evidence type="ECO:0000313" key="8">
    <source>
        <dbReference type="Proteomes" id="UP000613401"/>
    </source>
</evidence>
<dbReference type="InterPro" id="IPR011009">
    <property type="entry name" value="Kinase-like_dom_sf"/>
</dbReference>
<keyword evidence="8" id="KW-1185">Reference proteome</keyword>
<feature type="region of interest" description="Disordered" evidence="5">
    <location>
        <begin position="1"/>
        <end position="66"/>
    </location>
</feature>
<dbReference type="GO" id="GO:0004674">
    <property type="term" value="F:protein serine/threonine kinase activity"/>
    <property type="evidence" value="ECO:0007669"/>
    <property type="project" value="TreeGrafter"/>
</dbReference>
<evidence type="ECO:0000256" key="1">
    <source>
        <dbReference type="ARBA" id="ARBA00022679"/>
    </source>
</evidence>
<evidence type="ECO:0000256" key="2">
    <source>
        <dbReference type="ARBA" id="ARBA00022741"/>
    </source>
</evidence>
<dbReference type="AlphaFoldDB" id="A0A8H4FM00"/>
<sequence>MSLASGASTQLFSDTPDLQRRLDEAAADRRPDDSAGPAPVNSGLPVAPRHPVPVAQEGKNVDAPSASPISIAELDEVLRRASLTSLPDARLIVAHHRPPKTTDPAVIPLPHTTSHRDLVGVVQRTEDVCFTLCIPFHDNPALPPSPRFIQSRLICHIYYDPASDDCVIVNKSTALFLLTGICPDQGRKPLHNGEARVVQPGTWRISVAYGADFAEQALVDFLILRRQFSVTIHEAPLSLASSRKRSAADAEDVRLKKRRHEGDITEILLAAAPDDDGADDDAGLKMTSTRTASRQLVHTKGTPLLDLGRGEVAVIRGPRRSHGDVSTEGSAMYDLRRLEKVADTPSASLFTGRHSGLPVDVVAKVIRYTGKTAVDLVKCARSWQQEKTVLEKLHHANIISLKAFDGRLFAMYVERLPGSLNRGESSPFAPHEARTILRDVASALSYITAQNIAHNDIKPANIAYSPERGAVLLDFGLATALNVPAMLGGTPWYIPPDLITRQSRGAPGDIWALGVTMLYVLAKVILPERTMRGWLIREVMTENSEARAKMIQWLDVVQAERESLASSDVVENIVYKMLDPTAKSRIDASQIVAALADARP</sequence>
<dbReference type="Pfam" id="PF00069">
    <property type="entry name" value="Pkinase"/>
    <property type="match status" value="1"/>
</dbReference>
<dbReference type="SMART" id="SM00220">
    <property type="entry name" value="S_TKc"/>
    <property type="match status" value="1"/>
</dbReference>
<protein>
    <submittedName>
        <fullName evidence="7">Putative serine/threonine-protein kinase mkcD</fullName>
    </submittedName>
</protein>
<dbReference type="InterPro" id="IPR000719">
    <property type="entry name" value="Prot_kinase_dom"/>
</dbReference>
<dbReference type="PANTHER" id="PTHR43289">
    <property type="entry name" value="MITOGEN-ACTIVATED PROTEIN KINASE KINASE KINASE 20-RELATED"/>
    <property type="match status" value="1"/>
</dbReference>
<dbReference type="RefSeq" id="XP_045264993.1">
    <property type="nucleotide sequence ID" value="XM_045415179.1"/>
</dbReference>
<organism evidence="7 8">
    <name type="scientific">Colletotrichum gloeosporioides</name>
    <name type="common">Anthracnose fungus</name>
    <name type="synonym">Glomerella cingulata</name>
    <dbReference type="NCBI Taxonomy" id="474922"/>
    <lineage>
        <taxon>Eukaryota</taxon>
        <taxon>Fungi</taxon>
        <taxon>Dikarya</taxon>
        <taxon>Ascomycota</taxon>
        <taxon>Pezizomycotina</taxon>
        <taxon>Sordariomycetes</taxon>
        <taxon>Hypocreomycetidae</taxon>
        <taxon>Glomerellales</taxon>
        <taxon>Glomerellaceae</taxon>
        <taxon>Colletotrichum</taxon>
        <taxon>Colletotrichum gloeosporioides species complex</taxon>
    </lineage>
</organism>
<dbReference type="GeneID" id="69022494"/>
<evidence type="ECO:0000256" key="4">
    <source>
        <dbReference type="ARBA" id="ARBA00022840"/>
    </source>
</evidence>
<comment type="caution">
    <text evidence="7">The sequence shown here is derived from an EMBL/GenBank/DDBJ whole genome shotgun (WGS) entry which is preliminary data.</text>
</comment>
<keyword evidence="3 7" id="KW-0418">Kinase</keyword>
<dbReference type="GO" id="GO:0005524">
    <property type="term" value="F:ATP binding"/>
    <property type="evidence" value="ECO:0007669"/>
    <property type="project" value="UniProtKB-KW"/>
</dbReference>
<evidence type="ECO:0000256" key="3">
    <source>
        <dbReference type="ARBA" id="ARBA00022777"/>
    </source>
</evidence>